<dbReference type="AlphaFoldDB" id="S8C6B9"/>
<dbReference type="Pfam" id="PF05553">
    <property type="entry name" value="DUF761"/>
    <property type="match status" value="1"/>
</dbReference>
<accession>S8C6B9</accession>
<dbReference type="EMBL" id="AUSU01006231">
    <property type="protein sequence ID" value="EPS62309.1"/>
    <property type="molecule type" value="Genomic_DNA"/>
</dbReference>
<gene>
    <name evidence="1" type="ORF">M569_12483</name>
</gene>
<dbReference type="OrthoDB" id="696337at2759"/>
<dbReference type="PANTHER" id="PTHR33265:SF26">
    <property type="entry name" value="OS06G0554600 PROTEIN"/>
    <property type="match status" value="1"/>
</dbReference>
<keyword evidence="2" id="KW-1185">Reference proteome</keyword>
<comment type="caution">
    <text evidence="1">The sequence shown here is derived from an EMBL/GenBank/DDBJ whole genome shotgun (WGS) entry which is preliminary data.</text>
</comment>
<dbReference type="Proteomes" id="UP000015453">
    <property type="component" value="Unassembled WGS sequence"/>
</dbReference>
<protein>
    <recommendedName>
        <fullName evidence="3">Avr9/Cf-9 rapidly elicited protein 146</fullName>
    </recommendedName>
</protein>
<proteinExistence type="predicted"/>
<reference evidence="1 2" key="1">
    <citation type="journal article" date="2013" name="BMC Genomics">
        <title>The miniature genome of a carnivorous plant Genlisea aurea contains a low number of genes and short non-coding sequences.</title>
        <authorList>
            <person name="Leushkin E.V."/>
            <person name="Sutormin R.A."/>
            <person name="Nabieva E.R."/>
            <person name="Penin A.A."/>
            <person name="Kondrashov A.S."/>
            <person name="Logacheva M.D."/>
        </authorList>
    </citation>
    <scope>NUCLEOTIDE SEQUENCE [LARGE SCALE GENOMIC DNA]</scope>
</reference>
<dbReference type="PANTHER" id="PTHR33265">
    <property type="entry name" value="AVR9/CF-9 RAPIDLY ELICITED PROTEIN-RELATED"/>
    <property type="match status" value="1"/>
</dbReference>
<dbReference type="InterPro" id="IPR008480">
    <property type="entry name" value="DUF761_pln"/>
</dbReference>
<name>S8C6B9_9LAMI</name>
<evidence type="ECO:0000313" key="1">
    <source>
        <dbReference type="EMBL" id="EPS62309.1"/>
    </source>
</evidence>
<evidence type="ECO:0008006" key="3">
    <source>
        <dbReference type="Google" id="ProtNLM"/>
    </source>
</evidence>
<organism evidence="1 2">
    <name type="scientific">Genlisea aurea</name>
    <dbReference type="NCBI Taxonomy" id="192259"/>
    <lineage>
        <taxon>Eukaryota</taxon>
        <taxon>Viridiplantae</taxon>
        <taxon>Streptophyta</taxon>
        <taxon>Embryophyta</taxon>
        <taxon>Tracheophyta</taxon>
        <taxon>Spermatophyta</taxon>
        <taxon>Magnoliopsida</taxon>
        <taxon>eudicotyledons</taxon>
        <taxon>Gunneridae</taxon>
        <taxon>Pentapetalae</taxon>
        <taxon>asterids</taxon>
        <taxon>lamiids</taxon>
        <taxon>Lamiales</taxon>
        <taxon>Lentibulariaceae</taxon>
        <taxon>Genlisea</taxon>
    </lineage>
</organism>
<sequence>MGQKLATIISKKLWKMIRVSYMVLRKGITKARLLSDLTLMMKRAKLAGKSAVHNLVDDGDREYEFSCSDTPPKHYYPFHFLAHRRNQNQNNIDGDALAAAMELASSSVAASPAWMLPGFGRTPAVRQLRVSDSPFPEMEMEADDHVDEAAEEYILRFYRDLKLQNSM</sequence>
<evidence type="ECO:0000313" key="2">
    <source>
        <dbReference type="Proteomes" id="UP000015453"/>
    </source>
</evidence>